<evidence type="ECO:0000313" key="2">
    <source>
        <dbReference type="Proteomes" id="UP000663918"/>
    </source>
</evidence>
<dbReference type="RefSeq" id="WP_207868067.1">
    <property type="nucleotide sequence ID" value="NZ_CP062222.1"/>
</dbReference>
<accession>A0A975GUS6</accession>
<proteinExistence type="predicted"/>
<dbReference type="Proteomes" id="UP000663918">
    <property type="component" value="Chromosome"/>
</dbReference>
<dbReference type="EMBL" id="CP062222">
    <property type="protein sequence ID" value="QTC89798.1"/>
    <property type="molecule type" value="Genomic_DNA"/>
</dbReference>
<protein>
    <submittedName>
        <fullName evidence="1">DUF2948 family protein</fullName>
    </submittedName>
</protein>
<name>A0A975GUS6_9CAUL</name>
<sequence>MSTDADMMQAAPTAAEVAEQVESVRSGANEPLRLLAEDAEDLAIISAALQDAILRPADIVWERAARRLTVEFSRFCWECGGTRVRAAMQFGDVMAVKSRGLPRLPDTPLELLAIDFEEVEAPGGKVTLMFAGGGDLRVEVECLDAVVADLSDRWEARVAPTHLEATAEETTPSETPA</sequence>
<organism evidence="1 2">
    <name type="scientific">Brevundimonas goettingensis</name>
    <dbReference type="NCBI Taxonomy" id="2774190"/>
    <lineage>
        <taxon>Bacteria</taxon>
        <taxon>Pseudomonadati</taxon>
        <taxon>Pseudomonadota</taxon>
        <taxon>Alphaproteobacteria</taxon>
        <taxon>Caulobacterales</taxon>
        <taxon>Caulobacteraceae</taxon>
        <taxon>Brevundimonas</taxon>
    </lineage>
</organism>
<gene>
    <name evidence="1" type="ORF">IFJ75_10800</name>
</gene>
<keyword evidence="2" id="KW-1185">Reference proteome</keyword>
<evidence type="ECO:0000313" key="1">
    <source>
        <dbReference type="EMBL" id="QTC89798.1"/>
    </source>
</evidence>
<dbReference type="Pfam" id="PF11164">
    <property type="entry name" value="DUF2948"/>
    <property type="match status" value="1"/>
</dbReference>
<dbReference type="AlphaFoldDB" id="A0A975GUS6"/>
<reference evidence="1" key="1">
    <citation type="submission" date="2020-09" db="EMBL/GenBank/DDBJ databases">
        <title>Brevundimonas sp. LVF2 isolated from a puddle in Goettingen, Germany.</title>
        <authorList>
            <person name="Friedrich I."/>
            <person name="Klassen A."/>
            <person name="Hannes N."/>
            <person name="Schneider D."/>
            <person name="Hertel R."/>
            <person name="Daniel R."/>
        </authorList>
    </citation>
    <scope>NUCLEOTIDE SEQUENCE</scope>
    <source>
        <strain evidence="1">LVF2</strain>
    </source>
</reference>
<dbReference type="InterPro" id="IPR021335">
    <property type="entry name" value="DUF2948"/>
</dbReference>
<dbReference type="KEGG" id="bgoe:IFJ75_10800"/>